<dbReference type="WBParaSite" id="Hba_11719">
    <property type="protein sequence ID" value="Hba_11719"/>
    <property type="gene ID" value="Hba_11719"/>
</dbReference>
<dbReference type="Proteomes" id="UP000095283">
    <property type="component" value="Unplaced"/>
</dbReference>
<accession>A0A1I7X2S0</accession>
<protein>
    <submittedName>
        <fullName evidence="2">Uncharacterized protein</fullName>
    </submittedName>
</protein>
<dbReference type="AlphaFoldDB" id="A0A1I7X2S0"/>
<name>A0A1I7X2S0_HETBA</name>
<keyword evidence="1" id="KW-1185">Reference proteome</keyword>
<sequence>MVELHRCASAIAFNATEVF</sequence>
<reference evidence="2" key="1">
    <citation type="submission" date="2016-11" db="UniProtKB">
        <authorList>
            <consortium name="WormBaseParasite"/>
        </authorList>
    </citation>
    <scope>IDENTIFICATION</scope>
</reference>
<evidence type="ECO:0000313" key="1">
    <source>
        <dbReference type="Proteomes" id="UP000095283"/>
    </source>
</evidence>
<evidence type="ECO:0000313" key="2">
    <source>
        <dbReference type="WBParaSite" id="Hba_11719"/>
    </source>
</evidence>
<organism evidence="1 2">
    <name type="scientific">Heterorhabditis bacteriophora</name>
    <name type="common">Entomopathogenic nematode worm</name>
    <dbReference type="NCBI Taxonomy" id="37862"/>
    <lineage>
        <taxon>Eukaryota</taxon>
        <taxon>Metazoa</taxon>
        <taxon>Ecdysozoa</taxon>
        <taxon>Nematoda</taxon>
        <taxon>Chromadorea</taxon>
        <taxon>Rhabditida</taxon>
        <taxon>Rhabditina</taxon>
        <taxon>Rhabditomorpha</taxon>
        <taxon>Strongyloidea</taxon>
        <taxon>Heterorhabditidae</taxon>
        <taxon>Heterorhabditis</taxon>
    </lineage>
</organism>
<proteinExistence type="predicted"/>